<keyword evidence="2" id="KW-1185">Reference proteome</keyword>
<accession>A0A4S8LR89</accession>
<gene>
    <name evidence="1" type="ORF">K435DRAFT_219488</name>
</gene>
<dbReference type="Proteomes" id="UP000297245">
    <property type="component" value="Unassembled WGS sequence"/>
</dbReference>
<reference evidence="1 2" key="1">
    <citation type="journal article" date="2019" name="Nat. Ecol. Evol.">
        <title>Megaphylogeny resolves global patterns of mushroom evolution.</title>
        <authorList>
            <person name="Varga T."/>
            <person name="Krizsan K."/>
            <person name="Foldi C."/>
            <person name="Dima B."/>
            <person name="Sanchez-Garcia M."/>
            <person name="Sanchez-Ramirez S."/>
            <person name="Szollosi G.J."/>
            <person name="Szarkandi J.G."/>
            <person name="Papp V."/>
            <person name="Albert L."/>
            <person name="Andreopoulos W."/>
            <person name="Angelini C."/>
            <person name="Antonin V."/>
            <person name="Barry K.W."/>
            <person name="Bougher N.L."/>
            <person name="Buchanan P."/>
            <person name="Buyck B."/>
            <person name="Bense V."/>
            <person name="Catcheside P."/>
            <person name="Chovatia M."/>
            <person name="Cooper J."/>
            <person name="Damon W."/>
            <person name="Desjardin D."/>
            <person name="Finy P."/>
            <person name="Geml J."/>
            <person name="Haridas S."/>
            <person name="Hughes K."/>
            <person name="Justo A."/>
            <person name="Karasinski D."/>
            <person name="Kautmanova I."/>
            <person name="Kiss B."/>
            <person name="Kocsube S."/>
            <person name="Kotiranta H."/>
            <person name="LaButti K.M."/>
            <person name="Lechner B.E."/>
            <person name="Liimatainen K."/>
            <person name="Lipzen A."/>
            <person name="Lukacs Z."/>
            <person name="Mihaltcheva S."/>
            <person name="Morgado L.N."/>
            <person name="Niskanen T."/>
            <person name="Noordeloos M.E."/>
            <person name="Ohm R.A."/>
            <person name="Ortiz-Santana B."/>
            <person name="Ovrebo C."/>
            <person name="Racz N."/>
            <person name="Riley R."/>
            <person name="Savchenko A."/>
            <person name="Shiryaev A."/>
            <person name="Soop K."/>
            <person name="Spirin V."/>
            <person name="Szebenyi C."/>
            <person name="Tomsovsky M."/>
            <person name="Tulloss R.E."/>
            <person name="Uehling J."/>
            <person name="Grigoriev I.V."/>
            <person name="Vagvolgyi C."/>
            <person name="Papp T."/>
            <person name="Martin F.M."/>
            <person name="Miettinen O."/>
            <person name="Hibbett D.S."/>
            <person name="Nagy L.G."/>
        </authorList>
    </citation>
    <scope>NUCLEOTIDE SEQUENCE [LARGE SCALE GENOMIC DNA]</scope>
    <source>
        <strain evidence="1 2">CBS 962.96</strain>
    </source>
</reference>
<evidence type="ECO:0000313" key="2">
    <source>
        <dbReference type="Proteomes" id="UP000297245"/>
    </source>
</evidence>
<dbReference type="AlphaFoldDB" id="A0A4S8LR89"/>
<organism evidence="1 2">
    <name type="scientific">Dendrothele bispora (strain CBS 962.96)</name>
    <dbReference type="NCBI Taxonomy" id="1314807"/>
    <lineage>
        <taxon>Eukaryota</taxon>
        <taxon>Fungi</taxon>
        <taxon>Dikarya</taxon>
        <taxon>Basidiomycota</taxon>
        <taxon>Agaricomycotina</taxon>
        <taxon>Agaricomycetes</taxon>
        <taxon>Agaricomycetidae</taxon>
        <taxon>Agaricales</taxon>
        <taxon>Agaricales incertae sedis</taxon>
        <taxon>Dendrothele</taxon>
    </lineage>
</organism>
<sequence>MVRVKKVHVAPKWIYFVILEPVLRTCANHVAAFTRMLRLSPPLIGVTIAGSPCTSVLACPGLLSPFVPLGILRFCASLNHCMSSQRSFYPARFPPRPTPSAFIVQACSYFFSSAGAPLAISSICCLPSHFLCCPYPALFGQDEIVLLLRSTIPHRALLQKKKPSPMTWTN</sequence>
<proteinExistence type="predicted"/>
<evidence type="ECO:0000313" key="1">
    <source>
        <dbReference type="EMBL" id="THU91956.1"/>
    </source>
</evidence>
<protein>
    <submittedName>
        <fullName evidence="1">Uncharacterized protein</fullName>
    </submittedName>
</protein>
<dbReference type="EMBL" id="ML179293">
    <property type="protein sequence ID" value="THU91956.1"/>
    <property type="molecule type" value="Genomic_DNA"/>
</dbReference>
<name>A0A4S8LR89_DENBC</name>